<reference evidence="9" key="1">
    <citation type="submission" date="2020-11" db="EMBL/GenBank/DDBJ databases">
        <authorList>
            <person name="Tran Van P."/>
        </authorList>
    </citation>
    <scope>NUCLEOTIDE SEQUENCE</scope>
</reference>
<dbReference type="Pfam" id="PF00534">
    <property type="entry name" value="Glycos_transf_1"/>
    <property type="match status" value="1"/>
</dbReference>
<dbReference type="OrthoDB" id="734129at2759"/>
<dbReference type="PANTHER" id="PTHR45871">
    <property type="entry name" value="N-ACETYLGLUCOSAMINYL-PHOSPHATIDYLINOSITOL BIOSYNTHETIC PROTEIN"/>
    <property type="match status" value="1"/>
</dbReference>
<dbReference type="InterPro" id="IPR001296">
    <property type="entry name" value="Glyco_trans_1"/>
</dbReference>
<dbReference type="GO" id="GO:0017176">
    <property type="term" value="F:phosphatidylinositol N-acetylglucosaminyltransferase activity"/>
    <property type="evidence" value="ECO:0007669"/>
    <property type="project" value="UniProtKB-EC"/>
</dbReference>
<proteinExistence type="predicted"/>
<dbReference type="GO" id="GO:0006506">
    <property type="term" value="P:GPI anchor biosynthetic process"/>
    <property type="evidence" value="ECO:0007669"/>
    <property type="project" value="UniProtKB-UniPathway"/>
</dbReference>
<dbReference type="InterPro" id="IPR039507">
    <property type="entry name" value="PIG-A/GPI3"/>
</dbReference>
<feature type="domain" description="PIGA GPI anchor biosynthesis" evidence="8">
    <location>
        <begin position="45"/>
        <end position="134"/>
    </location>
</feature>
<evidence type="ECO:0000256" key="5">
    <source>
        <dbReference type="ARBA" id="ARBA00022679"/>
    </source>
</evidence>
<evidence type="ECO:0000259" key="7">
    <source>
        <dbReference type="Pfam" id="PF00534"/>
    </source>
</evidence>
<gene>
    <name evidence="9" type="ORF">CTOB1V02_LOCUS7443</name>
</gene>
<accession>A0A7R8WDD7</accession>
<dbReference type="UniPathway" id="UPA00196"/>
<dbReference type="CDD" id="cd03796">
    <property type="entry name" value="GT4_PIG-A-like"/>
    <property type="match status" value="1"/>
</dbReference>
<dbReference type="SUPFAM" id="SSF53756">
    <property type="entry name" value="UDP-Glycosyltransferase/glycogen phosphorylase"/>
    <property type="match status" value="1"/>
</dbReference>
<protein>
    <recommendedName>
        <fullName evidence="2">phosphatidylinositol N-acetylglucosaminyltransferase</fullName>
        <ecNumber evidence="2">2.4.1.198</ecNumber>
    </recommendedName>
    <alternativeName>
        <fullName evidence="6">GlcNAc-PI synthesis protein</fullName>
    </alternativeName>
</protein>
<evidence type="ECO:0000256" key="2">
    <source>
        <dbReference type="ARBA" id="ARBA00012420"/>
    </source>
</evidence>
<feature type="domain" description="Glycosyl transferase family 1" evidence="7">
    <location>
        <begin position="193"/>
        <end position="338"/>
    </location>
</feature>
<dbReference type="Pfam" id="PF08288">
    <property type="entry name" value="PIGA"/>
    <property type="match status" value="1"/>
</dbReference>
<name>A0A7R8WDD7_9CRUS</name>
<evidence type="ECO:0000256" key="3">
    <source>
        <dbReference type="ARBA" id="ARBA00022502"/>
    </source>
</evidence>
<evidence type="ECO:0000256" key="6">
    <source>
        <dbReference type="ARBA" id="ARBA00032160"/>
    </source>
</evidence>
<comment type="pathway">
    <text evidence="1">Glycolipid biosynthesis; glycosylphosphatidylinositol-anchor biosynthesis.</text>
</comment>
<evidence type="ECO:0000259" key="8">
    <source>
        <dbReference type="Pfam" id="PF08288"/>
    </source>
</evidence>
<dbReference type="Gene3D" id="3.40.50.2000">
    <property type="entry name" value="Glycogen Phosphorylase B"/>
    <property type="match status" value="2"/>
</dbReference>
<keyword evidence="4" id="KW-0328">Glycosyltransferase</keyword>
<dbReference type="EC" id="2.4.1.198" evidence="2"/>
<dbReference type="FunFam" id="3.40.50.2000:FF:000026">
    <property type="entry name" value="Phosphatidylinositol N-acetylglucosaminyltransferase subunit A"/>
    <property type="match status" value="1"/>
</dbReference>
<dbReference type="GO" id="GO:0000506">
    <property type="term" value="C:glycosylphosphatidylinositol-N-acetylglucosaminyltransferase (GPI-GnT) complex"/>
    <property type="evidence" value="ECO:0007669"/>
    <property type="project" value="InterPro"/>
</dbReference>
<evidence type="ECO:0000256" key="1">
    <source>
        <dbReference type="ARBA" id="ARBA00004687"/>
    </source>
</evidence>
<organism evidence="9">
    <name type="scientific">Cyprideis torosa</name>
    <dbReference type="NCBI Taxonomy" id="163714"/>
    <lineage>
        <taxon>Eukaryota</taxon>
        <taxon>Metazoa</taxon>
        <taxon>Ecdysozoa</taxon>
        <taxon>Arthropoda</taxon>
        <taxon>Crustacea</taxon>
        <taxon>Oligostraca</taxon>
        <taxon>Ostracoda</taxon>
        <taxon>Podocopa</taxon>
        <taxon>Podocopida</taxon>
        <taxon>Cytherocopina</taxon>
        <taxon>Cytheroidea</taxon>
        <taxon>Cytherideidae</taxon>
        <taxon>Cyprideis</taxon>
    </lineage>
</organism>
<sequence>MTKRRYNICMVSDFFYPNTGGVESHIFQLSQCLIARGHKVVVITHSYGDRKGVRYMTSGLKAYYIPAPTFHNQSCLPTMLPMLPLFRNILIRESIDIVHGHSAFSTMAHETMMHARAMGLKSVFTDHSLFGFADVSAVVTNNFLQMSLVDCNHCICVSHTSKENTVLRALVKSHLVSVIPNAVDSTMFTPDPTKRKEGRITIVTMSRLVYRKGIDLLALVMPALCQKYSQVDFIVGGDGPKRHVLEETISEFSLETRVRLLGNVEPCNVREVLVQGDIFVNTALTEAFCMAIVEAAACGLQVVTTRVGGIPEVLPPDLLWMCEPNPTALFDAVECAIEARIAGKVVDPFVAHERVARMYQWTDIAERTEKVYHSIASDKPLDLRTRIKRYKSCGFLAGNFFTVLLLICHGVLVLLEWLYPRDSIDICPDLVLKTSEDCLSSPMDSNRKQNL</sequence>
<evidence type="ECO:0000313" key="9">
    <source>
        <dbReference type="EMBL" id="CAD7229574.1"/>
    </source>
</evidence>
<keyword evidence="3" id="KW-0337">GPI-anchor biosynthesis</keyword>
<dbReference type="EMBL" id="OB662146">
    <property type="protein sequence ID" value="CAD7229574.1"/>
    <property type="molecule type" value="Genomic_DNA"/>
</dbReference>
<evidence type="ECO:0000256" key="4">
    <source>
        <dbReference type="ARBA" id="ARBA00022676"/>
    </source>
</evidence>
<dbReference type="AlphaFoldDB" id="A0A7R8WDD7"/>
<dbReference type="PANTHER" id="PTHR45871:SF1">
    <property type="entry name" value="PHOSPHATIDYLINOSITOL N-ACETYLGLUCOSAMINYLTRANSFERASE SUBUNIT A"/>
    <property type="match status" value="1"/>
</dbReference>
<dbReference type="InterPro" id="IPR013234">
    <property type="entry name" value="PIGA_GPI_anchor_biosynthesis"/>
</dbReference>
<keyword evidence="5" id="KW-0808">Transferase</keyword>